<dbReference type="Pfam" id="PF00196">
    <property type="entry name" value="GerE"/>
    <property type="match status" value="1"/>
</dbReference>
<protein>
    <recommendedName>
        <fullName evidence="4">HTH luxR-type domain-containing protein</fullName>
    </recommendedName>
</protein>
<dbReference type="SUPFAM" id="SSF46894">
    <property type="entry name" value="C-terminal effector domain of the bipartite response regulators"/>
    <property type="match status" value="1"/>
</dbReference>
<evidence type="ECO:0000256" key="1">
    <source>
        <dbReference type="ARBA" id="ARBA00023015"/>
    </source>
</evidence>
<dbReference type="AlphaFoldDB" id="A0A2S1R9L5"/>
<dbReference type="InterPro" id="IPR000792">
    <property type="entry name" value="Tscrpt_reg_LuxR_C"/>
</dbReference>
<dbReference type="Gene3D" id="1.10.10.10">
    <property type="entry name" value="Winged helix-like DNA-binding domain superfamily/Winged helix DNA-binding domain"/>
    <property type="match status" value="1"/>
</dbReference>
<dbReference type="SMART" id="SM00421">
    <property type="entry name" value="HTH_LUXR"/>
    <property type="match status" value="1"/>
</dbReference>
<dbReference type="CDD" id="cd06170">
    <property type="entry name" value="LuxR_C_like"/>
    <property type="match status" value="1"/>
</dbReference>
<gene>
    <name evidence="5" type="ORF">A6035_13050</name>
</gene>
<evidence type="ECO:0000313" key="6">
    <source>
        <dbReference type="Proteomes" id="UP000244928"/>
    </source>
</evidence>
<evidence type="ECO:0000256" key="2">
    <source>
        <dbReference type="ARBA" id="ARBA00023125"/>
    </source>
</evidence>
<evidence type="ECO:0000259" key="4">
    <source>
        <dbReference type="PROSITE" id="PS50043"/>
    </source>
</evidence>
<dbReference type="KEGG" id="dlu:A6035_13050"/>
<dbReference type="InterPro" id="IPR016032">
    <property type="entry name" value="Sig_transdc_resp-reg_C-effctor"/>
</dbReference>
<feature type="domain" description="HTH luxR-type" evidence="4">
    <location>
        <begin position="266"/>
        <end position="331"/>
    </location>
</feature>
<dbReference type="Proteomes" id="UP000244928">
    <property type="component" value="Chromosome"/>
</dbReference>
<reference evidence="5 6" key="1">
    <citation type="submission" date="2016-04" db="EMBL/GenBank/DDBJ databases">
        <title>Complete genome sequence of Dietzia lutea YIM 80766T, a strain isolated from desert soil in Egypt.</title>
        <authorList>
            <person name="Zhao J."/>
            <person name="Hu B."/>
            <person name="Geng S."/>
            <person name="Nie Y."/>
            <person name="Tang Y."/>
        </authorList>
    </citation>
    <scope>NUCLEOTIDE SEQUENCE [LARGE SCALE GENOMIC DNA]</scope>
    <source>
        <strain evidence="5 6">YIM 80766</strain>
    </source>
</reference>
<dbReference type="PANTHER" id="PTHR44688:SF16">
    <property type="entry name" value="DNA-BINDING TRANSCRIPTIONAL ACTIVATOR DEVR_DOSR"/>
    <property type="match status" value="1"/>
</dbReference>
<proteinExistence type="predicted"/>
<dbReference type="GO" id="GO:0003677">
    <property type="term" value="F:DNA binding"/>
    <property type="evidence" value="ECO:0007669"/>
    <property type="project" value="UniProtKB-KW"/>
</dbReference>
<keyword evidence="1" id="KW-0805">Transcription regulation</keyword>
<keyword evidence="2" id="KW-0238">DNA-binding</keyword>
<dbReference type="EMBL" id="CP015449">
    <property type="protein sequence ID" value="AWH92945.1"/>
    <property type="molecule type" value="Genomic_DNA"/>
</dbReference>
<accession>A0A2S1R9L5</accession>
<keyword evidence="6" id="KW-1185">Reference proteome</keyword>
<dbReference type="GO" id="GO:0006355">
    <property type="term" value="P:regulation of DNA-templated transcription"/>
    <property type="evidence" value="ECO:0007669"/>
    <property type="project" value="InterPro"/>
</dbReference>
<keyword evidence="3" id="KW-0804">Transcription</keyword>
<dbReference type="InterPro" id="IPR036388">
    <property type="entry name" value="WH-like_DNA-bd_sf"/>
</dbReference>
<sequence length="342" mass="37763">MDMTWWIRLTDSVRAAGRGDVPVDEPIRMIRDGLGFDCATLVGPRHGGLREQRSQGGPLATGHPVLVNIDYPGEALNFIATTYAMQCPAHRYAVEHRVARRFIDLPYDFRALRTYKEALEPCGFHEGLTVPLGALHLGASQQGTAGPSAVSPGFLALSSLHGRPLPDDARLALTMLAPDLAKLTDPQPDSIRSPADLVVWASDSRIEPRIGTLTDSPFPAKRLTQIERLHRRANGDLHFRHRDTAGRWWRVDTSSAANGVLIRLERTEPDDRLTVRELDVVGLLSRGWTNDTIAEHLGVSVRTVRTHIESALMKLGVPNRTALAREALRRDLDSLDAIRCAV</sequence>
<dbReference type="PROSITE" id="PS50043">
    <property type="entry name" value="HTH_LUXR_2"/>
    <property type="match status" value="1"/>
</dbReference>
<name>A0A2S1R9L5_9ACTN</name>
<dbReference type="PANTHER" id="PTHR44688">
    <property type="entry name" value="DNA-BINDING TRANSCRIPTIONAL ACTIVATOR DEVR_DOSR"/>
    <property type="match status" value="1"/>
</dbReference>
<dbReference type="PROSITE" id="PS00622">
    <property type="entry name" value="HTH_LUXR_1"/>
    <property type="match status" value="1"/>
</dbReference>
<evidence type="ECO:0000313" key="5">
    <source>
        <dbReference type="EMBL" id="AWH92945.1"/>
    </source>
</evidence>
<evidence type="ECO:0000256" key="3">
    <source>
        <dbReference type="ARBA" id="ARBA00023163"/>
    </source>
</evidence>
<dbReference type="PRINTS" id="PR00038">
    <property type="entry name" value="HTHLUXR"/>
</dbReference>
<organism evidence="5 6">
    <name type="scientific">Dietzia lutea</name>
    <dbReference type="NCBI Taxonomy" id="546160"/>
    <lineage>
        <taxon>Bacteria</taxon>
        <taxon>Bacillati</taxon>
        <taxon>Actinomycetota</taxon>
        <taxon>Actinomycetes</taxon>
        <taxon>Mycobacteriales</taxon>
        <taxon>Dietziaceae</taxon>
        <taxon>Dietzia</taxon>
    </lineage>
</organism>